<organism evidence="9 10">
    <name type="scientific">Filobacillus milosensis</name>
    <dbReference type="NCBI Taxonomy" id="94137"/>
    <lineage>
        <taxon>Bacteria</taxon>
        <taxon>Bacillati</taxon>
        <taxon>Bacillota</taxon>
        <taxon>Bacilli</taxon>
        <taxon>Bacillales</taxon>
        <taxon>Bacillaceae</taxon>
        <taxon>Filobacillus</taxon>
    </lineage>
</organism>
<feature type="transmembrane region" description="Helical" evidence="7">
    <location>
        <begin position="136"/>
        <end position="161"/>
    </location>
</feature>
<evidence type="ECO:0000256" key="3">
    <source>
        <dbReference type="ARBA" id="ARBA00022475"/>
    </source>
</evidence>
<feature type="transmembrane region" description="Helical" evidence="7">
    <location>
        <begin position="388"/>
        <end position="409"/>
    </location>
</feature>
<dbReference type="PANTHER" id="PTHR23517:SF3">
    <property type="entry name" value="INTEGRAL MEMBRANE TRANSPORT PROTEIN"/>
    <property type="match status" value="1"/>
</dbReference>
<feature type="transmembrane region" description="Helical" evidence="7">
    <location>
        <begin position="74"/>
        <end position="96"/>
    </location>
</feature>
<dbReference type="InterPro" id="IPR011701">
    <property type="entry name" value="MFS"/>
</dbReference>
<feature type="transmembrane region" description="Helical" evidence="7">
    <location>
        <begin position="41"/>
        <end position="62"/>
    </location>
</feature>
<feature type="transmembrane region" description="Helical" evidence="7">
    <location>
        <begin position="274"/>
        <end position="294"/>
    </location>
</feature>
<keyword evidence="5 7" id="KW-1133">Transmembrane helix</keyword>
<gene>
    <name evidence="9" type="ORF">E3U55_12355</name>
</gene>
<evidence type="ECO:0000313" key="9">
    <source>
        <dbReference type="EMBL" id="TFB15039.1"/>
    </source>
</evidence>
<dbReference type="InterPro" id="IPR050171">
    <property type="entry name" value="MFS_Transporters"/>
</dbReference>
<evidence type="ECO:0000256" key="1">
    <source>
        <dbReference type="ARBA" id="ARBA00004651"/>
    </source>
</evidence>
<keyword evidence="2" id="KW-0813">Transport</keyword>
<evidence type="ECO:0000256" key="7">
    <source>
        <dbReference type="SAM" id="Phobius"/>
    </source>
</evidence>
<evidence type="ECO:0000259" key="8">
    <source>
        <dbReference type="PROSITE" id="PS50850"/>
    </source>
</evidence>
<dbReference type="Proteomes" id="UP000297975">
    <property type="component" value="Unassembled WGS sequence"/>
</dbReference>
<dbReference type="AlphaFoldDB" id="A0A4Y8IH60"/>
<keyword evidence="3" id="KW-1003">Cell membrane</keyword>
<dbReference type="EMBL" id="SOPW01000014">
    <property type="protein sequence ID" value="TFB15039.1"/>
    <property type="molecule type" value="Genomic_DNA"/>
</dbReference>
<protein>
    <submittedName>
        <fullName evidence="9">MFS transporter</fullName>
    </submittedName>
</protein>
<dbReference type="SUPFAM" id="SSF103473">
    <property type="entry name" value="MFS general substrate transporter"/>
    <property type="match status" value="1"/>
</dbReference>
<evidence type="ECO:0000256" key="6">
    <source>
        <dbReference type="ARBA" id="ARBA00023136"/>
    </source>
</evidence>
<dbReference type="Gene3D" id="1.20.1250.20">
    <property type="entry name" value="MFS general substrate transporter like domains"/>
    <property type="match status" value="1"/>
</dbReference>
<feature type="transmembrane region" description="Helical" evidence="7">
    <location>
        <begin position="12"/>
        <end position="35"/>
    </location>
</feature>
<reference evidence="9 10" key="1">
    <citation type="submission" date="2019-03" db="EMBL/GenBank/DDBJ databases">
        <authorList>
            <person name="He R.-H."/>
        </authorList>
    </citation>
    <scope>NUCLEOTIDE SEQUENCE [LARGE SCALE GENOMIC DNA]</scope>
    <source>
        <strain evidence="10">SH 714</strain>
    </source>
</reference>
<feature type="transmembrane region" description="Helical" evidence="7">
    <location>
        <begin position="323"/>
        <end position="341"/>
    </location>
</feature>
<accession>A0A4Y8IH60</accession>
<feature type="transmembrane region" description="Helical" evidence="7">
    <location>
        <begin position="223"/>
        <end position="246"/>
    </location>
</feature>
<feature type="domain" description="Major facilitator superfamily (MFS) profile" evidence="8">
    <location>
        <begin position="1"/>
        <end position="418"/>
    </location>
</feature>
<dbReference type="RefSeq" id="WP_134340782.1">
    <property type="nucleotide sequence ID" value="NZ_SOPW01000014.1"/>
</dbReference>
<evidence type="ECO:0000256" key="4">
    <source>
        <dbReference type="ARBA" id="ARBA00022692"/>
    </source>
</evidence>
<dbReference type="InterPro" id="IPR020846">
    <property type="entry name" value="MFS_dom"/>
</dbReference>
<name>A0A4Y8IH60_9BACI</name>
<sequence length="440" mass="49167">MNLREIHPNIKLRLGLQFLGGLVSMAVIPFLAIYFSKKIGTTSTGILLICVVITGVIGGFVGGHISDKVGRKKIMIYSDLGIFITYLFIALCNSPWYDLPYITAGLFVVNMFFGGMFQPAAQAMIIDLTDSQSRKLVFTISYWVSNLSTAIGGIIGALLFQNYLFELFIGIALISFISLSITLVFITETYKPVIQSASSVRDSKTPLIHMFQNYLTILKDKLFMFYILGAVLVLSLEQSLTNYIAIRFEEDIQPQSISSFGVDFMIDGTKMLGFLRTENTILVVLLSSIILLLFKKLKDRWTAVTGIIIFSLCFSSLAFINNIWMLFILMFIGTIGELMYVPIKQAMIGDLAPSNAISTYMAFYSLTNYGAMVIASSLIIVGEWIQPIYMGGLLLMLGLTGACLFNIIINQLDSRKKHEHDYNMPQLYNESKKLSQSRSK</sequence>
<feature type="transmembrane region" description="Helical" evidence="7">
    <location>
        <begin position="301"/>
        <end position="317"/>
    </location>
</feature>
<dbReference type="InterPro" id="IPR036259">
    <property type="entry name" value="MFS_trans_sf"/>
</dbReference>
<proteinExistence type="predicted"/>
<dbReference type="GO" id="GO:0005886">
    <property type="term" value="C:plasma membrane"/>
    <property type="evidence" value="ECO:0007669"/>
    <property type="project" value="UniProtKB-SubCell"/>
</dbReference>
<comment type="caution">
    <text evidence="9">The sequence shown here is derived from an EMBL/GenBank/DDBJ whole genome shotgun (WGS) entry which is preliminary data.</text>
</comment>
<feature type="transmembrane region" description="Helical" evidence="7">
    <location>
        <begin position="362"/>
        <end position="382"/>
    </location>
</feature>
<evidence type="ECO:0000256" key="5">
    <source>
        <dbReference type="ARBA" id="ARBA00022989"/>
    </source>
</evidence>
<dbReference type="OrthoDB" id="9793283at2"/>
<dbReference type="GO" id="GO:0022857">
    <property type="term" value="F:transmembrane transporter activity"/>
    <property type="evidence" value="ECO:0007669"/>
    <property type="project" value="InterPro"/>
</dbReference>
<keyword evidence="10" id="KW-1185">Reference proteome</keyword>
<keyword evidence="6 7" id="KW-0472">Membrane</keyword>
<evidence type="ECO:0000313" key="10">
    <source>
        <dbReference type="Proteomes" id="UP000297975"/>
    </source>
</evidence>
<feature type="transmembrane region" description="Helical" evidence="7">
    <location>
        <begin position="167"/>
        <end position="186"/>
    </location>
</feature>
<feature type="transmembrane region" description="Helical" evidence="7">
    <location>
        <begin position="102"/>
        <end position="124"/>
    </location>
</feature>
<keyword evidence="4 7" id="KW-0812">Transmembrane</keyword>
<comment type="subcellular location">
    <subcellularLocation>
        <location evidence="1">Cell membrane</location>
        <topology evidence="1">Multi-pass membrane protein</topology>
    </subcellularLocation>
</comment>
<dbReference type="PANTHER" id="PTHR23517">
    <property type="entry name" value="RESISTANCE PROTEIN MDTM, PUTATIVE-RELATED-RELATED"/>
    <property type="match status" value="1"/>
</dbReference>
<dbReference type="PROSITE" id="PS50850">
    <property type="entry name" value="MFS"/>
    <property type="match status" value="1"/>
</dbReference>
<evidence type="ECO:0000256" key="2">
    <source>
        <dbReference type="ARBA" id="ARBA00022448"/>
    </source>
</evidence>
<dbReference type="Pfam" id="PF07690">
    <property type="entry name" value="MFS_1"/>
    <property type="match status" value="2"/>
</dbReference>